<name>A0A375GTP5_9BURK</name>
<dbReference type="EMBL" id="LT991976">
    <property type="protein sequence ID" value="SPK72557.1"/>
    <property type="molecule type" value="Genomic_DNA"/>
</dbReference>
<reference evidence="1 2" key="1">
    <citation type="submission" date="2018-01" db="EMBL/GenBank/DDBJ databases">
        <authorList>
            <person name="Gaut B.S."/>
            <person name="Morton B.R."/>
            <person name="Clegg M.T."/>
            <person name="Duvall M.R."/>
        </authorList>
    </citation>
    <scope>NUCLEOTIDE SEQUENCE [LARGE SCALE GENOMIC DNA]</scope>
    <source>
        <strain evidence="1">Cupriavidus taiwanensis LMG 19425</strain>
    </source>
</reference>
<evidence type="ECO:0000313" key="1">
    <source>
        <dbReference type="EMBL" id="SPK72557.1"/>
    </source>
</evidence>
<organism evidence="1 2">
    <name type="scientific">Cupriavidus taiwanensis</name>
    <dbReference type="NCBI Taxonomy" id="164546"/>
    <lineage>
        <taxon>Bacteria</taxon>
        <taxon>Pseudomonadati</taxon>
        <taxon>Pseudomonadota</taxon>
        <taxon>Betaproteobacteria</taxon>
        <taxon>Burkholderiales</taxon>
        <taxon>Burkholderiaceae</taxon>
        <taxon>Cupriavidus</taxon>
    </lineage>
</organism>
<sequence length="28" mass="2786">MHATPPARAGPPGAPDARALVAKCPAFD</sequence>
<evidence type="ECO:0000313" key="2">
    <source>
        <dbReference type="Proteomes" id="UP000255505"/>
    </source>
</evidence>
<gene>
    <name evidence="1" type="ORF">CT19425_70257</name>
</gene>
<dbReference type="AlphaFoldDB" id="A0A375GTP5"/>
<proteinExistence type="predicted"/>
<dbReference type="Proteomes" id="UP000255505">
    <property type="component" value="Chromosome I"/>
</dbReference>
<protein>
    <submittedName>
        <fullName evidence="1">Uncharacterized protein</fullName>
    </submittedName>
</protein>
<accession>A0A375GTP5</accession>